<name>A0A0B0N4Q0_GOSAR</name>
<dbReference type="Proteomes" id="UP000032142">
    <property type="component" value="Unassembled WGS sequence"/>
</dbReference>
<gene>
    <name evidence="1" type="ORF">F383_13363</name>
</gene>
<reference evidence="2" key="1">
    <citation type="submission" date="2014-09" db="EMBL/GenBank/DDBJ databases">
        <authorList>
            <person name="Mudge J."/>
            <person name="Ramaraj T."/>
            <person name="Lindquist I.E."/>
            <person name="Bharti A.K."/>
            <person name="Sundararajan A."/>
            <person name="Cameron C.T."/>
            <person name="Woodward J.E."/>
            <person name="May G.D."/>
            <person name="Brubaker C."/>
            <person name="Broadhvest J."/>
            <person name="Wilkins T.A."/>
        </authorList>
    </citation>
    <scope>NUCLEOTIDE SEQUENCE</scope>
    <source>
        <strain evidence="2">cv. AKA8401</strain>
    </source>
</reference>
<dbReference type="EMBL" id="KN390664">
    <property type="protein sequence ID" value="KHG09388.1"/>
    <property type="molecule type" value="Genomic_DNA"/>
</dbReference>
<protein>
    <submittedName>
        <fullName evidence="1">Uncharacterized protein</fullName>
    </submittedName>
</protein>
<sequence>MKLCLNEVNLKLIDQEKRKSDLDRGKQK</sequence>
<evidence type="ECO:0000313" key="1">
    <source>
        <dbReference type="EMBL" id="KHG09388.1"/>
    </source>
</evidence>
<organism evidence="1 2">
    <name type="scientific">Gossypium arboreum</name>
    <name type="common">Tree cotton</name>
    <name type="synonym">Gossypium nanking</name>
    <dbReference type="NCBI Taxonomy" id="29729"/>
    <lineage>
        <taxon>Eukaryota</taxon>
        <taxon>Viridiplantae</taxon>
        <taxon>Streptophyta</taxon>
        <taxon>Embryophyta</taxon>
        <taxon>Tracheophyta</taxon>
        <taxon>Spermatophyta</taxon>
        <taxon>Magnoliopsida</taxon>
        <taxon>eudicotyledons</taxon>
        <taxon>Gunneridae</taxon>
        <taxon>Pentapetalae</taxon>
        <taxon>rosids</taxon>
        <taxon>malvids</taxon>
        <taxon>Malvales</taxon>
        <taxon>Malvaceae</taxon>
        <taxon>Malvoideae</taxon>
        <taxon>Gossypium</taxon>
    </lineage>
</organism>
<accession>A0A0B0N4Q0</accession>
<keyword evidence="2" id="KW-1185">Reference proteome</keyword>
<dbReference type="AlphaFoldDB" id="A0A0B0N4Q0"/>
<proteinExistence type="predicted"/>
<evidence type="ECO:0000313" key="2">
    <source>
        <dbReference type="Proteomes" id="UP000032142"/>
    </source>
</evidence>